<dbReference type="OrthoDB" id="227226at2"/>
<dbReference type="RefSeq" id="WP_146510661.1">
    <property type="nucleotide sequence ID" value="NZ_SIHI01000008.1"/>
</dbReference>
<gene>
    <name evidence="3" type="ORF">KOR42_31790</name>
</gene>
<feature type="compositionally biased region" description="Low complexity" evidence="1">
    <location>
        <begin position="302"/>
        <end position="311"/>
    </location>
</feature>
<dbReference type="Proteomes" id="UP000317243">
    <property type="component" value="Unassembled WGS sequence"/>
</dbReference>
<comment type="caution">
    <text evidence="3">The sequence shown here is derived from an EMBL/GenBank/DDBJ whole genome shotgun (WGS) entry which is preliminary data.</text>
</comment>
<dbReference type="EMBL" id="SIHI01000008">
    <property type="protein sequence ID" value="TWT52082.1"/>
    <property type="molecule type" value="Genomic_DNA"/>
</dbReference>
<feature type="region of interest" description="Disordered" evidence="1">
    <location>
        <begin position="360"/>
        <end position="388"/>
    </location>
</feature>
<feature type="domain" description="ORC1/DEAH AAA+ ATPase" evidence="2">
    <location>
        <begin position="41"/>
        <end position="171"/>
    </location>
</feature>
<name>A0A5C5WQL5_9PLAN</name>
<organism evidence="3 4">
    <name type="scientific">Thalassoglobus neptunius</name>
    <dbReference type="NCBI Taxonomy" id="1938619"/>
    <lineage>
        <taxon>Bacteria</taxon>
        <taxon>Pseudomonadati</taxon>
        <taxon>Planctomycetota</taxon>
        <taxon>Planctomycetia</taxon>
        <taxon>Planctomycetales</taxon>
        <taxon>Planctomycetaceae</taxon>
        <taxon>Thalassoglobus</taxon>
    </lineage>
</organism>
<feature type="compositionally biased region" description="Basic and acidic residues" evidence="1">
    <location>
        <begin position="519"/>
        <end position="533"/>
    </location>
</feature>
<dbReference type="Pfam" id="PF13401">
    <property type="entry name" value="AAA_22"/>
    <property type="match status" value="1"/>
</dbReference>
<dbReference type="InterPro" id="IPR027417">
    <property type="entry name" value="P-loop_NTPase"/>
</dbReference>
<dbReference type="PANTHER" id="PTHR35894:SF1">
    <property type="entry name" value="PHOSPHORIBULOKINASE _ URIDINE KINASE FAMILY"/>
    <property type="match status" value="1"/>
</dbReference>
<feature type="compositionally biased region" description="Acidic residues" evidence="1">
    <location>
        <begin position="312"/>
        <end position="333"/>
    </location>
</feature>
<reference evidence="3 4" key="1">
    <citation type="submission" date="2019-02" db="EMBL/GenBank/DDBJ databases">
        <title>Deep-cultivation of Planctomycetes and their phenomic and genomic characterization uncovers novel biology.</title>
        <authorList>
            <person name="Wiegand S."/>
            <person name="Jogler M."/>
            <person name="Boedeker C."/>
            <person name="Pinto D."/>
            <person name="Vollmers J."/>
            <person name="Rivas-Marin E."/>
            <person name="Kohn T."/>
            <person name="Peeters S.H."/>
            <person name="Heuer A."/>
            <person name="Rast P."/>
            <person name="Oberbeckmann S."/>
            <person name="Bunk B."/>
            <person name="Jeske O."/>
            <person name="Meyerdierks A."/>
            <person name="Storesund J.E."/>
            <person name="Kallscheuer N."/>
            <person name="Luecker S."/>
            <person name="Lage O.M."/>
            <person name="Pohl T."/>
            <person name="Merkel B.J."/>
            <person name="Hornburger P."/>
            <person name="Mueller R.-W."/>
            <person name="Bruemmer F."/>
            <person name="Labrenz M."/>
            <person name="Spormann A.M."/>
            <person name="Op Den Camp H."/>
            <person name="Overmann J."/>
            <person name="Amann R."/>
            <person name="Jetten M.S.M."/>
            <person name="Mascher T."/>
            <person name="Medema M.H."/>
            <person name="Devos D.P."/>
            <person name="Kaster A.-K."/>
            <person name="Ovreas L."/>
            <person name="Rohde M."/>
            <person name="Galperin M.Y."/>
            <person name="Jogler C."/>
        </authorList>
    </citation>
    <scope>NUCLEOTIDE SEQUENCE [LARGE SCALE GENOMIC DNA]</scope>
    <source>
        <strain evidence="3 4">KOR42</strain>
    </source>
</reference>
<feature type="compositionally biased region" description="Polar residues" evidence="1">
    <location>
        <begin position="534"/>
        <end position="543"/>
    </location>
</feature>
<sequence>MYEEFFGLDKRPFNNIPNPDLYVDLESSKKSLNELLNCVMQSRGIGVVTAPAGLGKTILCKKLADLAASRFQTILLGTATFSNRLDLLQHILYEFGIEYEGLNEHEARLKIMDAARAISSEGRNLLIIVDEAHLLNSKLFEELRILADYAPDGESLIQLVLSGQFELEEKLVHPSLDAFNQRVAVQTCLKLLSLDESITFIVERLRMCGVSNPGDVLDESALETICRASDGNPRCLCQLADHSLILAFAEELKPFQQATVLAALEDLKELPLHWNDVSSDVESEQELTQDSSRETDLFELPEQSTEEFSSSESDDQGVESELSETSLDEENEDSNNATSELPLNLNETVEFSVLEVGAGIESPSESSPAAEHEEQPAVELSASADQDEQSKMIEELIRDKYATLDGLQEREEIDLDHILDSEHYPHPVGYRNSLTSIKRSVADKSEMGQEDEILITVQDLGQEIAEVVQRSQRSRSSDSNWQGDTWIELDVVQPSPLPSEFESETIHDVSAQPVNSSPLEHERPTPQEPEKTNPESGNHQPPQRFSRLFARLSERRRQLKNRQKHDV</sequence>
<dbReference type="GO" id="GO:0016887">
    <property type="term" value="F:ATP hydrolysis activity"/>
    <property type="evidence" value="ECO:0007669"/>
    <property type="project" value="InterPro"/>
</dbReference>
<dbReference type="AlphaFoldDB" id="A0A5C5WQL5"/>
<evidence type="ECO:0000259" key="2">
    <source>
        <dbReference type="Pfam" id="PF13401"/>
    </source>
</evidence>
<evidence type="ECO:0000313" key="3">
    <source>
        <dbReference type="EMBL" id="TWT52082.1"/>
    </source>
</evidence>
<protein>
    <recommendedName>
        <fullName evidence="2">ORC1/DEAH AAA+ ATPase domain-containing protein</fullName>
    </recommendedName>
</protein>
<dbReference type="Gene3D" id="3.40.50.300">
    <property type="entry name" value="P-loop containing nucleotide triphosphate hydrolases"/>
    <property type="match status" value="1"/>
</dbReference>
<dbReference type="SUPFAM" id="SSF52540">
    <property type="entry name" value="P-loop containing nucleoside triphosphate hydrolases"/>
    <property type="match status" value="1"/>
</dbReference>
<dbReference type="InterPro" id="IPR052026">
    <property type="entry name" value="ExeA_AAA_ATPase_DNA-bind"/>
</dbReference>
<accession>A0A5C5WQL5</accession>
<feature type="region of interest" description="Disordered" evidence="1">
    <location>
        <begin position="279"/>
        <end position="344"/>
    </location>
</feature>
<dbReference type="PANTHER" id="PTHR35894">
    <property type="entry name" value="GENERAL SECRETION PATHWAY PROTEIN A-RELATED"/>
    <property type="match status" value="1"/>
</dbReference>
<feature type="region of interest" description="Disordered" evidence="1">
    <location>
        <begin position="467"/>
        <end position="547"/>
    </location>
</feature>
<dbReference type="InterPro" id="IPR049945">
    <property type="entry name" value="AAA_22"/>
</dbReference>
<proteinExistence type="predicted"/>
<keyword evidence="4" id="KW-1185">Reference proteome</keyword>
<evidence type="ECO:0000256" key="1">
    <source>
        <dbReference type="SAM" id="MobiDB-lite"/>
    </source>
</evidence>
<evidence type="ECO:0000313" key="4">
    <source>
        <dbReference type="Proteomes" id="UP000317243"/>
    </source>
</evidence>